<keyword evidence="4 7" id="KW-0472">Membrane</keyword>
<dbReference type="AlphaFoldDB" id="A0A2P6TT66"/>
<dbReference type="InterPro" id="IPR015338">
    <property type="entry name" value="GT64_dom"/>
</dbReference>
<keyword evidence="3" id="KW-0808">Transferase</keyword>
<evidence type="ECO:0000256" key="2">
    <source>
        <dbReference type="ARBA" id="ARBA00008700"/>
    </source>
</evidence>
<evidence type="ECO:0000256" key="1">
    <source>
        <dbReference type="ARBA" id="ARBA00004370"/>
    </source>
</evidence>
<dbReference type="STRING" id="3076.A0A2P6TT66"/>
<evidence type="ECO:0000313" key="10">
    <source>
        <dbReference type="Proteomes" id="UP000239899"/>
    </source>
</evidence>
<dbReference type="Proteomes" id="UP000239899">
    <property type="component" value="Unassembled WGS sequence"/>
</dbReference>
<evidence type="ECO:0000313" key="9">
    <source>
        <dbReference type="EMBL" id="PRW57258.1"/>
    </source>
</evidence>
<proteinExistence type="inferred from homology"/>
<dbReference type="GO" id="GO:0016020">
    <property type="term" value="C:membrane"/>
    <property type="evidence" value="ECO:0007669"/>
    <property type="project" value="UniProtKB-SubCell"/>
</dbReference>
<dbReference type="EMBL" id="LHPG02000007">
    <property type="protein sequence ID" value="PRW57258.1"/>
    <property type="molecule type" value="Genomic_DNA"/>
</dbReference>
<comment type="caution">
    <text evidence="9">The sequence shown here is derived from an EMBL/GenBank/DDBJ whole genome shotgun (WGS) entry which is preliminary data.</text>
</comment>
<gene>
    <name evidence="9" type="ORF">C2E21_3948</name>
</gene>
<keyword evidence="7" id="KW-1133">Transmembrane helix</keyword>
<feature type="transmembrane region" description="Helical" evidence="7">
    <location>
        <begin position="72"/>
        <end position="98"/>
    </location>
</feature>
<accession>A0A2P6TT66</accession>
<evidence type="ECO:0000256" key="3">
    <source>
        <dbReference type="ARBA" id="ARBA00022679"/>
    </source>
</evidence>
<dbReference type="Pfam" id="PF09258">
    <property type="entry name" value="Glyco_transf_64"/>
    <property type="match status" value="1"/>
</dbReference>
<dbReference type="Gene3D" id="3.90.550.10">
    <property type="entry name" value="Spore Coat Polysaccharide Biosynthesis Protein SpsA, Chain A"/>
    <property type="match status" value="1"/>
</dbReference>
<keyword evidence="10" id="KW-1185">Reference proteome</keyword>
<evidence type="ECO:0000256" key="4">
    <source>
        <dbReference type="ARBA" id="ARBA00023136"/>
    </source>
</evidence>
<feature type="domain" description="Glycosyl transferase 64" evidence="8">
    <location>
        <begin position="143"/>
        <end position="391"/>
    </location>
</feature>
<reference evidence="9 10" key="1">
    <citation type="journal article" date="2018" name="Plant J.">
        <title>Genome sequences of Chlorella sorokiniana UTEX 1602 and Micractinium conductrix SAG 241.80: implications to maltose excretion by a green alga.</title>
        <authorList>
            <person name="Arriola M.B."/>
            <person name="Velmurugan N."/>
            <person name="Zhang Y."/>
            <person name="Plunkett M.H."/>
            <person name="Hondzo H."/>
            <person name="Barney B.M."/>
        </authorList>
    </citation>
    <scope>NUCLEOTIDE SEQUENCE [LARGE SCALE GENOMIC DNA]</scope>
    <source>
        <strain evidence="10">UTEX 1602</strain>
    </source>
</reference>
<name>A0A2P6TT66_CHLSO</name>
<dbReference type="GO" id="GO:0016757">
    <property type="term" value="F:glycosyltransferase activity"/>
    <property type="evidence" value="ECO:0007669"/>
    <property type="project" value="InterPro"/>
</dbReference>
<dbReference type="OrthoDB" id="5954868at2759"/>
<comment type="subcellular location">
    <subcellularLocation>
        <location evidence="1">Membrane</location>
    </subcellularLocation>
</comment>
<dbReference type="SUPFAM" id="SSF53448">
    <property type="entry name" value="Nucleotide-diphospho-sugar transferases"/>
    <property type="match status" value="1"/>
</dbReference>
<dbReference type="PANTHER" id="PTHR48261">
    <property type="entry name" value="ACETYLGLUCOSAMINYLTRANSFERASE"/>
    <property type="match status" value="1"/>
</dbReference>
<keyword evidence="5" id="KW-1015">Disulfide bond</keyword>
<evidence type="ECO:0000256" key="6">
    <source>
        <dbReference type="SAM" id="MobiDB-lite"/>
    </source>
</evidence>
<evidence type="ECO:0000259" key="8">
    <source>
        <dbReference type="Pfam" id="PF09258"/>
    </source>
</evidence>
<protein>
    <submittedName>
        <fullName evidence="9">Glycosyltransferase family 64 C5-like</fullName>
    </submittedName>
</protein>
<keyword evidence="7" id="KW-0812">Transmembrane</keyword>
<sequence>MRGERRPGVGRGRSGALAAVAAVAAAALGNTARPAALGSTARPVLPLHKAAKPSPPAAKHGKPPRQISSRQVWRAAALLALAALLAAAAAAAAVGWYATSILHERPEALAAAMTEVQAAVSGAAAGTAAAPEQEGGNLLAGNYTVVVMSYIKRLSTTLPYVVNHLGNCPSASEVLLVWNGNDPPAPSLFNTRAPVRVRAEAKNDLSNRVRPDGGIRTAAVLLADDDLLLPCADVERAFAKWQANQQAIVGFFPRLTSPGPPPQYLGERHVFRQMQYNTVLTGFAFVSRRLLDLYWADRYAQGRAHVLSEKNCEDILFNYAAAAAIQEGSQLLEPQQQGGAAELQPHAVWSQPSRRLDISFVSGVGISKSGGIHEAKRRRCVQLFSQWYGDILRPQPVRWDQRSATWRLLLRPACWLPTGCLYL</sequence>
<dbReference type="PANTHER" id="PTHR48261:SF6">
    <property type="entry name" value="GLYCOSYLTRANSFERASE FAMILY PROTEIN"/>
    <property type="match status" value="1"/>
</dbReference>
<evidence type="ECO:0000256" key="5">
    <source>
        <dbReference type="ARBA" id="ARBA00023157"/>
    </source>
</evidence>
<feature type="region of interest" description="Disordered" evidence="6">
    <location>
        <begin position="47"/>
        <end position="66"/>
    </location>
</feature>
<comment type="similarity">
    <text evidence="2">Belongs to the glycosyltransferase 64 family.</text>
</comment>
<evidence type="ECO:0000256" key="7">
    <source>
        <dbReference type="SAM" id="Phobius"/>
    </source>
</evidence>
<dbReference type="InterPro" id="IPR029044">
    <property type="entry name" value="Nucleotide-diphossugar_trans"/>
</dbReference>
<organism evidence="9 10">
    <name type="scientific">Chlorella sorokiniana</name>
    <name type="common">Freshwater green alga</name>
    <dbReference type="NCBI Taxonomy" id="3076"/>
    <lineage>
        <taxon>Eukaryota</taxon>
        <taxon>Viridiplantae</taxon>
        <taxon>Chlorophyta</taxon>
        <taxon>core chlorophytes</taxon>
        <taxon>Trebouxiophyceae</taxon>
        <taxon>Chlorellales</taxon>
        <taxon>Chlorellaceae</taxon>
        <taxon>Chlorella clade</taxon>
        <taxon>Chlorella</taxon>
    </lineage>
</organism>
<dbReference type="InterPro" id="IPR004263">
    <property type="entry name" value="Exostosin"/>
</dbReference>